<comment type="caution">
    <text evidence="3">The sequence shown here is derived from an EMBL/GenBank/DDBJ whole genome shotgun (WGS) entry which is preliminary data.</text>
</comment>
<proteinExistence type="predicted"/>
<dbReference type="Pfam" id="PF02482">
    <property type="entry name" value="Ribosomal_S30AE"/>
    <property type="match status" value="1"/>
</dbReference>
<evidence type="ECO:0000313" key="3">
    <source>
        <dbReference type="EMBL" id="MDQ7250500.1"/>
    </source>
</evidence>
<dbReference type="Gene3D" id="2.40.50.140">
    <property type="entry name" value="Nucleic acid-binding proteins"/>
    <property type="match status" value="1"/>
</dbReference>
<dbReference type="InterPro" id="IPR002059">
    <property type="entry name" value="CSP_DNA-bd"/>
</dbReference>
<dbReference type="CDD" id="cd00552">
    <property type="entry name" value="RaiA"/>
    <property type="match status" value="1"/>
</dbReference>
<feature type="region of interest" description="Disordered" evidence="1">
    <location>
        <begin position="181"/>
        <end position="209"/>
    </location>
</feature>
<dbReference type="Proteomes" id="UP001230156">
    <property type="component" value="Unassembled WGS sequence"/>
</dbReference>
<evidence type="ECO:0000259" key="2">
    <source>
        <dbReference type="PROSITE" id="PS51857"/>
    </source>
</evidence>
<reference evidence="4" key="1">
    <citation type="submission" date="2023-08" db="EMBL/GenBank/DDBJ databases">
        <title>Rhodospirillaceae gen. nov., a novel taxon isolated from the Yangtze River Yuezi River estuary sludge.</title>
        <authorList>
            <person name="Ruan L."/>
        </authorList>
    </citation>
    <scope>NUCLEOTIDE SEQUENCE [LARGE SCALE GENOMIC DNA]</scope>
    <source>
        <strain evidence="4">R-7</strain>
    </source>
</reference>
<sequence length="286" mass="31503">MKIPLQISFSNMTPSEAVEARIRTLAGKLDRFHDRIMSCRVVVSAPNRRGRQGKLYKVSIDVKLPGREIAVNRNPPQHHAHEDVYVAIRDAFEALSRRVEDVARERRGDVKTHQAEPSGRVSRLFPDKRYGFIEDDQIGEVYFHANSVANGGFDKLAIGSTVHYLAEPGEKGQQATVVKPVGKVRKSGQPKRKPKAATSNTSAEHPRSQHLAHDDVVHLVGDLEDGTIAAILATGATYAEVEQALKWIGGGREDPRLNAEGLTPTAERVYDILFSDPAYAEDEAAS</sequence>
<dbReference type="SMART" id="SM00357">
    <property type="entry name" value="CSP"/>
    <property type="match status" value="1"/>
</dbReference>
<name>A0ABU0YTN8_9PROT</name>
<evidence type="ECO:0000313" key="4">
    <source>
        <dbReference type="Proteomes" id="UP001230156"/>
    </source>
</evidence>
<dbReference type="Gene3D" id="3.30.160.100">
    <property type="entry name" value="Ribosome hibernation promotion factor-like"/>
    <property type="match status" value="1"/>
</dbReference>
<organism evidence="3 4">
    <name type="scientific">Dongia sedimenti</name>
    <dbReference type="NCBI Taxonomy" id="3064282"/>
    <lineage>
        <taxon>Bacteria</taxon>
        <taxon>Pseudomonadati</taxon>
        <taxon>Pseudomonadota</taxon>
        <taxon>Alphaproteobacteria</taxon>
        <taxon>Rhodospirillales</taxon>
        <taxon>Dongiaceae</taxon>
        <taxon>Dongia</taxon>
    </lineage>
</organism>
<dbReference type="InterPro" id="IPR012340">
    <property type="entry name" value="NA-bd_OB-fold"/>
</dbReference>
<dbReference type="SUPFAM" id="SSF69754">
    <property type="entry name" value="Ribosome binding protein Y (YfiA homologue)"/>
    <property type="match status" value="1"/>
</dbReference>
<protein>
    <submittedName>
        <fullName evidence="3">HPF/RaiA family ribosome-associated protein</fullName>
    </submittedName>
</protein>
<dbReference type="PROSITE" id="PS51857">
    <property type="entry name" value="CSD_2"/>
    <property type="match status" value="1"/>
</dbReference>
<feature type="domain" description="CSD" evidence="2">
    <location>
        <begin position="116"/>
        <end position="180"/>
    </location>
</feature>
<dbReference type="SUPFAM" id="SSF50249">
    <property type="entry name" value="Nucleic acid-binding proteins"/>
    <property type="match status" value="1"/>
</dbReference>
<gene>
    <name evidence="3" type="ORF">Q8A70_22610</name>
</gene>
<keyword evidence="4" id="KW-1185">Reference proteome</keyword>
<dbReference type="RefSeq" id="WP_379959851.1">
    <property type="nucleotide sequence ID" value="NZ_JAUYVI010000007.1"/>
</dbReference>
<dbReference type="InterPro" id="IPR011129">
    <property type="entry name" value="CSD"/>
</dbReference>
<dbReference type="InterPro" id="IPR003489">
    <property type="entry name" value="RHF/RaiA"/>
</dbReference>
<accession>A0ABU0YTN8</accession>
<feature type="compositionally biased region" description="Basic residues" evidence="1">
    <location>
        <begin position="182"/>
        <end position="195"/>
    </location>
</feature>
<dbReference type="EMBL" id="JAUYVI010000007">
    <property type="protein sequence ID" value="MDQ7250500.1"/>
    <property type="molecule type" value="Genomic_DNA"/>
</dbReference>
<evidence type="ECO:0000256" key="1">
    <source>
        <dbReference type="SAM" id="MobiDB-lite"/>
    </source>
</evidence>
<dbReference type="Pfam" id="PF00313">
    <property type="entry name" value="CSD"/>
    <property type="match status" value="1"/>
</dbReference>
<dbReference type="InterPro" id="IPR036567">
    <property type="entry name" value="RHF-like"/>
</dbReference>